<accession>A0A1H4E093</accession>
<dbReference type="EMBL" id="FNQP01000013">
    <property type="protein sequence ID" value="SEA78435.1"/>
    <property type="molecule type" value="Genomic_DNA"/>
</dbReference>
<gene>
    <name evidence="1" type="ORF">SAMN05660964_02438</name>
</gene>
<sequence>MSDKPWFLVLRNTQEQYAIFNWWIGLEQRKGERAALKRCDSINVAMEQIGFHRLQFALRQLGLKVFPEAIASVACVLVHIKIPNSVLEAKVEERFEKLMQERKTRLAIEMGAERDSGAKKPVISELRFQRLLQANSQDDDDFLEKLRRIAKHLDKKINPIYLADDIFYRFRALKKPDEYRGEKSFQFKLAKDYYQEIFTYQQDK</sequence>
<dbReference type="NCBIfam" id="TIGR02548">
    <property type="entry name" value="casB_cse2"/>
    <property type="match status" value="1"/>
</dbReference>
<dbReference type="Proteomes" id="UP000199397">
    <property type="component" value="Unassembled WGS sequence"/>
</dbReference>
<dbReference type="RefSeq" id="WP_093069005.1">
    <property type="nucleotide sequence ID" value="NZ_FNQP01000013.1"/>
</dbReference>
<keyword evidence="2" id="KW-1185">Reference proteome</keyword>
<dbReference type="InterPro" id="IPR013382">
    <property type="entry name" value="CRISPR-assoc_prot_Cse2"/>
</dbReference>
<proteinExistence type="predicted"/>
<dbReference type="Gene3D" id="1.10.520.40">
    <property type="entry name" value="CRISPR-associated protein Cse2"/>
    <property type="match status" value="1"/>
</dbReference>
<name>A0A1H4E093_9GAMM</name>
<organism evidence="1 2">
    <name type="scientific">Thiothrix caldifontis</name>
    <dbReference type="NCBI Taxonomy" id="525918"/>
    <lineage>
        <taxon>Bacteria</taxon>
        <taxon>Pseudomonadati</taxon>
        <taxon>Pseudomonadota</taxon>
        <taxon>Gammaproteobacteria</taxon>
        <taxon>Thiotrichales</taxon>
        <taxon>Thiotrichaceae</taxon>
        <taxon>Thiothrix</taxon>
    </lineage>
</organism>
<dbReference type="AlphaFoldDB" id="A0A1H4E093"/>
<dbReference type="STRING" id="525918.SAMN05660964_02438"/>
<evidence type="ECO:0000313" key="2">
    <source>
        <dbReference type="Proteomes" id="UP000199397"/>
    </source>
</evidence>
<evidence type="ECO:0000313" key="1">
    <source>
        <dbReference type="EMBL" id="SEA78435.1"/>
    </source>
</evidence>
<protein>
    <submittedName>
        <fullName evidence="1">CRISPR system Cascade subunit CasB</fullName>
    </submittedName>
</protein>
<reference evidence="1 2" key="1">
    <citation type="submission" date="2016-10" db="EMBL/GenBank/DDBJ databases">
        <authorList>
            <person name="de Groot N.N."/>
        </authorList>
    </citation>
    <scope>NUCLEOTIDE SEQUENCE [LARGE SCALE GENOMIC DNA]</scope>
    <source>
        <strain evidence="1 2">DSM 21228</strain>
    </source>
</reference>
<dbReference type="OrthoDB" id="5572740at2"/>
<dbReference type="CDD" id="cd09731">
    <property type="entry name" value="Cse2_I-E"/>
    <property type="match status" value="1"/>
</dbReference>
<dbReference type="InterPro" id="IPR038287">
    <property type="entry name" value="Cse2_sf"/>
</dbReference>
<dbReference type="Pfam" id="PF09485">
    <property type="entry name" value="CRISPR_Cse2"/>
    <property type="match status" value="1"/>
</dbReference>